<comment type="caution">
    <text evidence="1">The sequence shown here is derived from an EMBL/GenBank/DDBJ whole genome shotgun (WGS) entry which is preliminary data.</text>
</comment>
<keyword evidence="2" id="KW-1185">Reference proteome</keyword>
<evidence type="ECO:0000313" key="2">
    <source>
        <dbReference type="Proteomes" id="UP001570071"/>
    </source>
</evidence>
<proteinExistence type="predicted"/>
<accession>A0ABV4MWE6</accession>
<protein>
    <recommendedName>
        <fullName evidence="3">Phage protein</fullName>
    </recommendedName>
</protein>
<organism evidence="1 2">
    <name type="scientific">Vibrio pomeroyi</name>
    <dbReference type="NCBI Taxonomy" id="198832"/>
    <lineage>
        <taxon>Bacteria</taxon>
        <taxon>Pseudomonadati</taxon>
        <taxon>Pseudomonadota</taxon>
        <taxon>Gammaproteobacteria</taxon>
        <taxon>Vibrionales</taxon>
        <taxon>Vibrionaceae</taxon>
        <taxon>Vibrio</taxon>
    </lineage>
</organism>
<evidence type="ECO:0000313" key="1">
    <source>
        <dbReference type="EMBL" id="MEZ8721630.1"/>
    </source>
</evidence>
<sequence length="114" mass="13017">MSNQSKTPRQQSKVRNLAVDLMYRAIELTQTTKHDVRCDYSGHVNHISLEIHLDGYKKGVEPIYVKRNPTKTELEYKSFVISGIYLNDNINEVIDFFNVANAELDKLTASDKAA</sequence>
<evidence type="ECO:0008006" key="3">
    <source>
        <dbReference type="Google" id="ProtNLM"/>
    </source>
</evidence>
<dbReference type="Proteomes" id="UP001570071">
    <property type="component" value="Unassembled WGS sequence"/>
</dbReference>
<reference evidence="1 2" key="1">
    <citation type="journal article" date="2024" name="ISME J.">
        <title>Tailless and filamentous prophages are predominant in marine Vibrio.</title>
        <authorList>
            <person name="Steensen K."/>
            <person name="Seneca J."/>
            <person name="Bartlau N."/>
            <person name="Yu X.A."/>
            <person name="Hussain F.A."/>
            <person name="Polz M.F."/>
        </authorList>
    </citation>
    <scope>NUCLEOTIDE SEQUENCE [LARGE SCALE GENOMIC DNA]</scope>
    <source>
        <strain evidence="1 2">10N.239.312.F12</strain>
    </source>
</reference>
<name>A0ABV4MWE6_9VIBR</name>
<dbReference type="RefSeq" id="WP_102381701.1">
    <property type="nucleotide sequence ID" value="NZ_JBFSSG010000020.1"/>
</dbReference>
<dbReference type="EMBL" id="JBFSSG010000020">
    <property type="protein sequence ID" value="MEZ8721630.1"/>
    <property type="molecule type" value="Genomic_DNA"/>
</dbReference>
<gene>
    <name evidence="1" type="ORF">AB6D66_11195</name>
</gene>